<dbReference type="Proteomes" id="UP001078443">
    <property type="component" value="Unassembled WGS sequence"/>
</dbReference>
<proteinExistence type="inferred from homology"/>
<comment type="subcellular location">
    <subcellularLocation>
        <location evidence="1 9">Cell membrane</location>
        <topology evidence="1 9">Peripheral membrane protein</topology>
    </subcellularLocation>
</comment>
<keyword evidence="14" id="KW-1185">Reference proteome</keyword>
<dbReference type="PANTHER" id="PTHR13822">
    <property type="entry name" value="ATP SYNTHASE DELTA/EPSILON CHAIN"/>
    <property type="match status" value="1"/>
</dbReference>
<feature type="domain" description="ATP synthase epsilon subunit C-terminal" evidence="11">
    <location>
        <begin position="88"/>
        <end position="131"/>
    </location>
</feature>
<protein>
    <recommendedName>
        <fullName evidence="9">ATP synthase epsilon chain</fullName>
    </recommendedName>
    <alternativeName>
        <fullName evidence="9">ATP synthase F1 sector epsilon subunit</fullName>
    </alternativeName>
    <alternativeName>
        <fullName evidence="9">F-ATPase epsilon subunit</fullName>
    </alternativeName>
</protein>
<evidence type="ECO:0000256" key="7">
    <source>
        <dbReference type="ARBA" id="ARBA00023196"/>
    </source>
</evidence>
<keyword evidence="3 9" id="KW-0813">Transport</keyword>
<gene>
    <name evidence="9" type="primary">atpC</name>
    <name evidence="13" type="ORF">OW763_14940</name>
</gene>
<comment type="caution">
    <text evidence="13">The sequence shown here is derived from an EMBL/GenBank/DDBJ whole genome shotgun (WGS) entry which is preliminary data.</text>
</comment>
<keyword evidence="5 9" id="KW-0406">Ion transport</keyword>
<dbReference type="InterPro" id="IPR020546">
    <property type="entry name" value="ATP_synth_F1_dsu/esu_N"/>
</dbReference>
<dbReference type="InterPro" id="IPR001469">
    <property type="entry name" value="ATP_synth_F1_dsu/esu"/>
</dbReference>
<sequence length="133" mass="15241">MSNSINITIITPEREFYKGKIIELKTESIEGKLGILPKHLPLIVLLNPTISEFTNIDNEKKKLFSSSGVLKVINSEALMLCDACEWPENIDLRRAEESKKRAEERLKQKEGIDVHRAQLSLMRALTRIRVKNI</sequence>
<evidence type="ECO:0000313" key="14">
    <source>
        <dbReference type="Proteomes" id="UP001078443"/>
    </source>
</evidence>
<dbReference type="RefSeq" id="WP_268042126.1">
    <property type="nucleotide sequence ID" value="NZ_JAPQER010000008.1"/>
</dbReference>
<comment type="function">
    <text evidence="9">Produces ATP from ADP in the presence of a proton gradient across the membrane.</text>
</comment>
<comment type="similarity">
    <text evidence="2 9 10">Belongs to the ATPase epsilon chain family.</text>
</comment>
<feature type="domain" description="ATP synthase F1 complex delta/epsilon subunit N-terminal" evidence="12">
    <location>
        <begin position="6"/>
        <end position="83"/>
    </location>
</feature>
<evidence type="ECO:0000256" key="8">
    <source>
        <dbReference type="ARBA" id="ARBA00023310"/>
    </source>
</evidence>
<evidence type="ECO:0000256" key="5">
    <source>
        <dbReference type="ARBA" id="ARBA00023065"/>
    </source>
</evidence>
<evidence type="ECO:0000256" key="4">
    <source>
        <dbReference type="ARBA" id="ARBA00022475"/>
    </source>
</evidence>
<accession>A0ABT4D311</accession>
<dbReference type="SUPFAM" id="SSF46604">
    <property type="entry name" value="Epsilon subunit of F1F0-ATP synthase C-terminal domain"/>
    <property type="match status" value="1"/>
</dbReference>
<dbReference type="InterPro" id="IPR036794">
    <property type="entry name" value="ATP_F1_dsu/esu_C_sf"/>
</dbReference>
<dbReference type="NCBIfam" id="NF009984">
    <property type="entry name" value="PRK13450.1"/>
    <property type="match status" value="1"/>
</dbReference>
<evidence type="ECO:0000256" key="2">
    <source>
        <dbReference type="ARBA" id="ARBA00005712"/>
    </source>
</evidence>
<evidence type="ECO:0000256" key="3">
    <source>
        <dbReference type="ARBA" id="ARBA00022448"/>
    </source>
</evidence>
<dbReference type="SUPFAM" id="SSF51344">
    <property type="entry name" value="Epsilon subunit of F1F0-ATP synthase N-terminal domain"/>
    <property type="match status" value="1"/>
</dbReference>
<evidence type="ECO:0000259" key="12">
    <source>
        <dbReference type="Pfam" id="PF02823"/>
    </source>
</evidence>
<evidence type="ECO:0000259" key="11">
    <source>
        <dbReference type="Pfam" id="PF00401"/>
    </source>
</evidence>
<comment type="subunit">
    <text evidence="9 10">F-type ATPases have 2 components, CF(1) - the catalytic core - and CF(0) - the membrane proton channel. CF(1) has five subunits: alpha(3), beta(3), gamma(1), delta(1), epsilon(1). CF(0) has three main subunits: a, b and c.</text>
</comment>
<dbReference type="Pfam" id="PF00401">
    <property type="entry name" value="ATP-synt_DE"/>
    <property type="match status" value="1"/>
</dbReference>
<dbReference type="CDD" id="cd12152">
    <property type="entry name" value="F1-ATPase_delta"/>
    <property type="match status" value="1"/>
</dbReference>
<keyword evidence="7 9" id="KW-0139">CF(1)</keyword>
<dbReference type="InterPro" id="IPR036771">
    <property type="entry name" value="ATPsynth_dsu/esu_N"/>
</dbReference>
<organism evidence="13 14">
    <name type="scientific">Clostridium aestuarii</name>
    <dbReference type="NCBI Taxonomy" id="338193"/>
    <lineage>
        <taxon>Bacteria</taxon>
        <taxon>Bacillati</taxon>
        <taxon>Bacillota</taxon>
        <taxon>Clostridia</taxon>
        <taxon>Eubacteriales</taxon>
        <taxon>Clostridiaceae</taxon>
        <taxon>Clostridium</taxon>
    </lineage>
</organism>
<reference evidence="13" key="1">
    <citation type="submission" date="2022-12" db="EMBL/GenBank/DDBJ databases">
        <authorList>
            <person name="Wang J."/>
        </authorList>
    </citation>
    <scope>NUCLEOTIDE SEQUENCE</scope>
    <source>
        <strain evidence="13">HY-45-18</strain>
    </source>
</reference>
<evidence type="ECO:0000313" key="13">
    <source>
        <dbReference type="EMBL" id="MCY6485629.1"/>
    </source>
</evidence>
<keyword evidence="8 9" id="KW-0066">ATP synthesis</keyword>
<dbReference type="EMBL" id="JAPQER010000008">
    <property type="protein sequence ID" value="MCY6485629.1"/>
    <property type="molecule type" value="Genomic_DNA"/>
</dbReference>
<dbReference type="Gene3D" id="1.20.5.440">
    <property type="entry name" value="ATP synthase delta/epsilon subunit, C-terminal domain"/>
    <property type="match status" value="1"/>
</dbReference>
<evidence type="ECO:0000256" key="9">
    <source>
        <dbReference type="HAMAP-Rule" id="MF_00530"/>
    </source>
</evidence>
<evidence type="ECO:0000256" key="6">
    <source>
        <dbReference type="ARBA" id="ARBA00023136"/>
    </source>
</evidence>
<dbReference type="Pfam" id="PF02823">
    <property type="entry name" value="ATP-synt_DE_N"/>
    <property type="match status" value="1"/>
</dbReference>
<name>A0ABT4D311_9CLOT</name>
<keyword evidence="6 9" id="KW-0472">Membrane</keyword>
<evidence type="ECO:0000256" key="10">
    <source>
        <dbReference type="RuleBase" id="RU003656"/>
    </source>
</evidence>
<evidence type="ECO:0000256" key="1">
    <source>
        <dbReference type="ARBA" id="ARBA00004202"/>
    </source>
</evidence>
<dbReference type="InterPro" id="IPR020547">
    <property type="entry name" value="ATP_synth_F1_esu_C"/>
</dbReference>
<keyword evidence="9" id="KW-0375">Hydrogen ion transport</keyword>
<dbReference type="NCBIfam" id="TIGR01216">
    <property type="entry name" value="ATP_synt_epsi"/>
    <property type="match status" value="1"/>
</dbReference>
<dbReference type="Gene3D" id="2.60.15.10">
    <property type="entry name" value="F0F1 ATP synthase delta/epsilon subunit, N-terminal"/>
    <property type="match status" value="1"/>
</dbReference>
<dbReference type="HAMAP" id="MF_00530">
    <property type="entry name" value="ATP_synth_epsil_bac"/>
    <property type="match status" value="1"/>
</dbReference>
<keyword evidence="4 9" id="KW-1003">Cell membrane</keyword>
<dbReference type="PANTHER" id="PTHR13822:SF10">
    <property type="entry name" value="ATP SYNTHASE EPSILON CHAIN, CHLOROPLASTIC"/>
    <property type="match status" value="1"/>
</dbReference>